<evidence type="ECO:0000313" key="4">
    <source>
        <dbReference type="Proteomes" id="UP000007460"/>
    </source>
</evidence>
<evidence type="ECO:0000313" key="3">
    <source>
        <dbReference type="EMBL" id="ADE40616.1"/>
    </source>
</evidence>
<accession>D5BPW4</accession>
<dbReference type="KEGG" id="apb:SAR116_2373"/>
<evidence type="ECO:0000259" key="2">
    <source>
        <dbReference type="Pfam" id="PF06568"/>
    </source>
</evidence>
<feature type="domain" description="YjiS-like" evidence="2">
    <location>
        <begin position="26"/>
        <end position="61"/>
    </location>
</feature>
<dbReference type="EMBL" id="CP001751">
    <property type="protein sequence ID" value="ADE40616.1"/>
    <property type="molecule type" value="Genomic_DNA"/>
</dbReference>
<protein>
    <recommendedName>
        <fullName evidence="2">YjiS-like domain-containing protein</fullName>
    </recommendedName>
</protein>
<keyword evidence="4" id="KW-1185">Reference proteome</keyword>
<dbReference type="Proteomes" id="UP000007460">
    <property type="component" value="Chromosome"/>
</dbReference>
<proteinExistence type="predicted"/>
<feature type="region of interest" description="Disordered" evidence="1">
    <location>
        <begin position="77"/>
        <end position="101"/>
    </location>
</feature>
<dbReference type="HOGENOM" id="CLU_2024808_0_0_5"/>
<evidence type="ECO:0000256" key="1">
    <source>
        <dbReference type="SAM" id="MobiDB-lite"/>
    </source>
</evidence>
<dbReference type="InterPro" id="IPR009506">
    <property type="entry name" value="YjiS-like"/>
</dbReference>
<reference evidence="3 4" key="1">
    <citation type="journal article" date="2010" name="J. Bacteriol.">
        <title>Complete genome sequence of "Candidatus Puniceispirillum marinum" IMCC1322, a representative of the SAR116 clade in the Alphaproteobacteria.</title>
        <authorList>
            <person name="Oh H.M."/>
            <person name="Kwon K.K."/>
            <person name="Kang I."/>
            <person name="Kang S.G."/>
            <person name="Lee J.H."/>
            <person name="Kim S.J."/>
            <person name="Cho J.C."/>
        </authorList>
    </citation>
    <scope>NUCLEOTIDE SEQUENCE [LARGE SCALE GENOMIC DNA]</scope>
    <source>
        <strain evidence="3 4">IMCC1322</strain>
    </source>
</reference>
<sequence>MLYIYNMLKKQIIAAFRGLLQSVRSLWARYRHAKALYQSRSHLVALDDRELDDIGISRADRDAECARPIGQDKAPWIESSHLSDSPFRRSAIDRPAPAHIRGRPASHIRSFYNERGRCPTAR</sequence>
<dbReference type="eggNOG" id="COG5457">
    <property type="taxonomic scope" value="Bacteria"/>
</dbReference>
<dbReference type="AlphaFoldDB" id="D5BPW4"/>
<organism evidence="3 4">
    <name type="scientific">Puniceispirillum marinum (strain IMCC1322)</name>
    <dbReference type="NCBI Taxonomy" id="488538"/>
    <lineage>
        <taxon>Bacteria</taxon>
        <taxon>Pseudomonadati</taxon>
        <taxon>Pseudomonadota</taxon>
        <taxon>Alphaproteobacteria</taxon>
        <taxon>Candidatus Puniceispirillales</taxon>
        <taxon>Candidatus Puniceispirillaceae</taxon>
        <taxon>Candidatus Puniceispirillum</taxon>
    </lineage>
</organism>
<gene>
    <name evidence="3" type="ordered locus">SAR116_2373</name>
</gene>
<dbReference type="Pfam" id="PF06568">
    <property type="entry name" value="YjiS-like"/>
    <property type="match status" value="1"/>
</dbReference>
<dbReference type="RefSeq" id="WP_013047243.1">
    <property type="nucleotide sequence ID" value="NC_014010.1"/>
</dbReference>
<name>D5BPW4_PUNMI</name>